<feature type="compositionally biased region" description="Basic residues" evidence="1">
    <location>
        <begin position="232"/>
        <end position="247"/>
    </location>
</feature>
<dbReference type="Pfam" id="PF13240">
    <property type="entry name" value="Zn_Ribbon_1"/>
    <property type="match status" value="1"/>
</dbReference>
<feature type="domain" description="Zinc-ribbon" evidence="2">
    <location>
        <begin position="188"/>
        <end position="208"/>
    </location>
</feature>
<evidence type="ECO:0000313" key="5">
    <source>
        <dbReference type="Proteomes" id="UP001152797"/>
    </source>
</evidence>
<feature type="region of interest" description="Disordered" evidence="1">
    <location>
        <begin position="216"/>
        <end position="292"/>
    </location>
</feature>
<gene>
    <name evidence="3" type="ORF">C1SCF055_LOCUS15511</name>
</gene>
<reference evidence="3" key="1">
    <citation type="submission" date="2022-10" db="EMBL/GenBank/DDBJ databases">
        <authorList>
            <person name="Chen Y."/>
            <person name="Dougan E. K."/>
            <person name="Chan C."/>
            <person name="Rhodes N."/>
            <person name="Thang M."/>
        </authorList>
    </citation>
    <scope>NUCLEOTIDE SEQUENCE</scope>
</reference>
<dbReference type="EMBL" id="CAMXCT030001255">
    <property type="protein sequence ID" value="CAL4775631.1"/>
    <property type="molecule type" value="Genomic_DNA"/>
</dbReference>
<evidence type="ECO:0000259" key="2">
    <source>
        <dbReference type="Pfam" id="PF13240"/>
    </source>
</evidence>
<dbReference type="InterPro" id="IPR026870">
    <property type="entry name" value="Zinc_ribbon_dom"/>
</dbReference>
<comment type="caution">
    <text evidence="3">The sequence shown here is derived from an EMBL/GenBank/DDBJ whole genome shotgun (WGS) entry which is preliminary data.</text>
</comment>
<evidence type="ECO:0000256" key="1">
    <source>
        <dbReference type="SAM" id="MobiDB-lite"/>
    </source>
</evidence>
<dbReference type="Proteomes" id="UP001152797">
    <property type="component" value="Unassembled WGS sequence"/>
</dbReference>
<accession>A0A9P1CB24</accession>
<proteinExistence type="predicted"/>
<evidence type="ECO:0000313" key="3">
    <source>
        <dbReference type="EMBL" id="CAI3988319.1"/>
    </source>
</evidence>
<evidence type="ECO:0000313" key="4">
    <source>
        <dbReference type="EMBL" id="CAL4775631.1"/>
    </source>
</evidence>
<dbReference type="OrthoDB" id="446445at2759"/>
<dbReference type="AlphaFoldDB" id="A0A9P1CB24"/>
<dbReference type="EMBL" id="CAMXCT020001255">
    <property type="protein sequence ID" value="CAL1141694.1"/>
    <property type="molecule type" value="Genomic_DNA"/>
</dbReference>
<protein>
    <recommendedName>
        <fullName evidence="2">Zinc-ribbon domain-containing protein</fullName>
    </recommendedName>
</protein>
<name>A0A9P1CB24_9DINO</name>
<dbReference type="EMBL" id="CAMXCT010001255">
    <property type="protein sequence ID" value="CAI3988319.1"/>
    <property type="molecule type" value="Genomic_DNA"/>
</dbReference>
<keyword evidence="5" id="KW-1185">Reference proteome</keyword>
<dbReference type="Gene3D" id="4.10.1060.50">
    <property type="match status" value="1"/>
</dbReference>
<reference evidence="4 5" key="2">
    <citation type="submission" date="2024-05" db="EMBL/GenBank/DDBJ databases">
        <authorList>
            <person name="Chen Y."/>
            <person name="Shah S."/>
            <person name="Dougan E. K."/>
            <person name="Thang M."/>
            <person name="Chan C."/>
        </authorList>
    </citation>
    <scope>NUCLEOTIDE SEQUENCE [LARGE SCALE GENOMIC DNA]</scope>
</reference>
<feature type="region of interest" description="Disordered" evidence="1">
    <location>
        <begin position="106"/>
        <end position="149"/>
    </location>
</feature>
<dbReference type="InterPro" id="IPR038587">
    <property type="entry name" value="Ribosomal_eL40_sf"/>
</dbReference>
<sequence length="319" mass="35063">MVHPSACSCSCGWYQPDVDLAPADAWWKEAIRHETENRWYVRQLPGAWAATFGGSQVDALIKHQVEVPSDRSFRPYGRRVLAEPRESEEFKKAMIWVDEEVPEGRGLQDLGVPRGVAEGPGQLVKPTQTDERQLPQSPPWREPAPEAQATEPVAVTLATQPMEPCLASTGDATLRTEALRAVPSEVTCSKCGAMVPADANFCPNCGASMTKQPVQVAVEAKSKPSKPSKPSAKARSKSPARAHKPRLGHWSLLRQQDLKAPGPPPEPRETQSFKPPRRVTGAKPKPRLAPKQCISKGHTYLVSCPRTWWPGMPAVERVE</sequence>
<organism evidence="3">
    <name type="scientific">Cladocopium goreaui</name>
    <dbReference type="NCBI Taxonomy" id="2562237"/>
    <lineage>
        <taxon>Eukaryota</taxon>
        <taxon>Sar</taxon>
        <taxon>Alveolata</taxon>
        <taxon>Dinophyceae</taxon>
        <taxon>Suessiales</taxon>
        <taxon>Symbiodiniaceae</taxon>
        <taxon>Cladocopium</taxon>
    </lineage>
</organism>